<evidence type="ECO:0000259" key="1">
    <source>
        <dbReference type="PROSITE" id="PS50983"/>
    </source>
</evidence>
<feature type="non-terminal residue" evidence="2">
    <location>
        <position position="1"/>
    </location>
</feature>
<dbReference type="PANTHER" id="PTHR30535:SF34">
    <property type="entry name" value="MOLYBDATE-BINDING PROTEIN MOLA"/>
    <property type="match status" value="1"/>
</dbReference>
<dbReference type="GO" id="GO:0071281">
    <property type="term" value="P:cellular response to iron ion"/>
    <property type="evidence" value="ECO:0007669"/>
    <property type="project" value="TreeGrafter"/>
</dbReference>
<dbReference type="Gene3D" id="3.40.50.1980">
    <property type="entry name" value="Nitrogenase molybdenum iron protein domain"/>
    <property type="match status" value="1"/>
</dbReference>
<dbReference type="SUPFAM" id="SSF53807">
    <property type="entry name" value="Helical backbone' metal receptor"/>
    <property type="match status" value="1"/>
</dbReference>
<gene>
    <name evidence="2" type="ORF">S03H2_40194</name>
</gene>
<evidence type="ECO:0000313" key="2">
    <source>
        <dbReference type="EMBL" id="GAH54648.1"/>
    </source>
</evidence>
<dbReference type="PROSITE" id="PS50983">
    <property type="entry name" value="FE_B12_PBP"/>
    <property type="match status" value="1"/>
</dbReference>
<dbReference type="AlphaFoldDB" id="X1IAQ0"/>
<dbReference type="InterPro" id="IPR002491">
    <property type="entry name" value="ABC_transptr_periplasmic_BD"/>
</dbReference>
<protein>
    <recommendedName>
        <fullName evidence="1">Fe/B12 periplasmic-binding domain-containing protein</fullName>
    </recommendedName>
</protein>
<name>X1IAQ0_9ZZZZ</name>
<accession>X1IAQ0</accession>
<proteinExistence type="predicted"/>
<dbReference type="Pfam" id="PF01497">
    <property type="entry name" value="Peripla_BP_2"/>
    <property type="match status" value="1"/>
</dbReference>
<sequence>AHSFLNEMLEMAGGKNIFSDLNKDYPVISQEEVIKRNPEIIILLHPGNITDRLAWKKIAAIKKDKVYTNLNQDHILRPGPRLVEGFKELQRIIRE</sequence>
<dbReference type="InterPro" id="IPR050902">
    <property type="entry name" value="ABC_Transporter_SBP"/>
</dbReference>
<dbReference type="PANTHER" id="PTHR30535">
    <property type="entry name" value="VITAMIN B12-BINDING PROTEIN"/>
    <property type="match status" value="1"/>
</dbReference>
<dbReference type="EMBL" id="BARU01024902">
    <property type="protein sequence ID" value="GAH54648.1"/>
    <property type="molecule type" value="Genomic_DNA"/>
</dbReference>
<comment type="caution">
    <text evidence="2">The sequence shown here is derived from an EMBL/GenBank/DDBJ whole genome shotgun (WGS) entry which is preliminary data.</text>
</comment>
<feature type="domain" description="Fe/B12 periplasmic-binding" evidence="1">
    <location>
        <begin position="1"/>
        <end position="95"/>
    </location>
</feature>
<organism evidence="2">
    <name type="scientific">marine sediment metagenome</name>
    <dbReference type="NCBI Taxonomy" id="412755"/>
    <lineage>
        <taxon>unclassified sequences</taxon>
        <taxon>metagenomes</taxon>
        <taxon>ecological metagenomes</taxon>
    </lineage>
</organism>
<reference evidence="2" key="1">
    <citation type="journal article" date="2014" name="Front. Microbiol.">
        <title>High frequency of phylogenetically diverse reductive dehalogenase-homologous genes in deep subseafloor sedimentary metagenomes.</title>
        <authorList>
            <person name="Kawai M."/>
            <person name="Futagami T."/>
            <person name="Toyoda A."/>
            <person name="Takaki Y."/>
            <person name="Nishi S."/>
            <person name="Hori S."/>
            <person name="Arai W."/>
            <person name="Tsubouchi T."/>
            <person name="Morono Y."/>
            <person name="Uchiyama I."/>
            <person name="Ito T."/>
            <person name="Fujiyama A."/>
            <person name="Inagaki F."/>
            <person name="Takami H."/>
        </authorList>
    </citation>
    <scope>NUCLEOTIDE SEQUENCE</scope>
    <source>
        <strain evidence="2">Expedition CK06-06</strain>
    </source>
</reference>